<feature type="domain" description="Peptidase M61 catalytic" evidence="2">
    <location>
        <begin position="316"/>
        <end position="422"/>
    </location>
</feature>
<evidence type="ECO:0000259" key="3">
    <source>
        <dbReference type="Pfam" id="PF17899"/>
    </source>
</evidence>
<dbReference type="OrthoDB" id="9778516at2"/>
<dbReference type="Pfam" id="PF05299">
    <property type="entry name" value="Peptidase_M61"/>
    <property type="match status" value="1"/>
</dbReference>
<reference evidence="4 5" key="1">
    <citation type="submission" date="2018-04" db="EMBL/GenBank/DDBJ databases">
        <title>Genome sequencing of Flavobacterium sp. HYN0048.</title>
        <authorList>
            <person name="Yi H."/>
            <person name="Baek C."/>
        </authorList>
    </citation>
    <scope>NUCLEOTIDE SEQUENCE [LARGE SCALE GENOMIC DNA]</scope>
    <source>
        <strain evidence="4 5">HYN0048</strain>
    </source>
</reference>
<dbReference type="Gene3D" id="1.10.390.10">
    <property type="entry name" value="Neutral Protease Domain 2"/>
    <property type="match status" value="1"/>
</dbReference>
<gene>
    <name evidence="4" type="ORF">HYN48_06850</name>
</gene>
<protein>
    <submittedName>
        <fullName evidence="4">Peptidase M61</fullName>
    </submittedName>
</protein>
<dbReference type="InterPro" id="IPR007963">
    <property type="entry name" value="Peptidase_M61_catalytic"/>
</dbReference>
<feature type="domain" description="Peptidase M61 N-terminal" evidence="3">
    <location>
        <begin position="44"/>
        <end position="218"/>
    </location>
</feature>
<dbReference type="AlphaFoldDB" id="A0A2S0RDR5"/>
<dbReference type="InterPro" id="IPR027268">
    <property type="entry name" value="Peptidase_M4/M1_CTD_sf"/>
</dbReference>
<organism evidence="4 5">
    <name type="scientific">Flavobacterium magnum</name>
    <dbReference type="NCBI Taxonomy" id="2162713"/>
    <lineage>
        <taxon>Bacteria</taxon>
        <taxon>Pseudomonadati</taxon>
        <taxon>Bacteroidota</taxon>
        <taxon>Flavobacteriia</taxon>
        <taxon>Flavobacteriales</taxon>
        <taxon>Flavobacteriaceae</taxon>
        <taxon>Flavobacterium</taxon>
    </lineage>
</organism>
<dbReference type="RefSeq" id="WP_108370400.1">
    <property type="nucleotide sequence ID" value="NZ_CP028811.1"/>
</dbReference>
<accession>A0A2S0RDR5</accession>
<feature type="signal peptide" evidence="1">
    <location>
        <begin position="1"/>
        <end position="21"/>
    </location>
</feature>
<evidence type="ECO:0000313" key="5">
    <source>
        <dbReference type="Proteomes" id="UP000244193"/>
    </source>
</evidence>
<dbReference type="SUPFAM" id="SSF55486">
    <property type="entry name" value="Metalloproteases ('zincins'), catalytic domain"/>
    <property type="match status" value="1"/>
</dbReference>
<keyword evidence="1" id="KW-0732">Signal</keyword>
<sequence length="519" mass="58881">MRKILTALVTLFLITGFSAEAQKKPKKASPSKPSYPTTVSVKVDMDLNIVRDDKLMVTVTPPKITSENTTYCIPRTVPGTYSTDNYGKFVDDLKAFDNKGNELAVNHEGDNCWTIANAPQLAKITYWVNDTFDVEYTHDIFSPAGTNINEGTNFLLNTHGFIGYFKEFLQTPYELTIAHPSGLWGATSMTDADGSDVKDRFTTTRYAELVENPIMYSKPDYTTFNINGMDILISVYSPTGKYTAEMITPDMKTMMIAQKNFLGSFNSTKKYTVLLYLTDLRKKDAKGFGALEHPTATTVVMPELLPKKQMGEQMKDVVSHEFFHIVTPLTIHAKQIQDFDYNDPKMSAHLWMYEGVTEYFANLFQVNQGLISEKEFFGRMKEKVRNASRMNDTMPFTEMSANVLVKPYKDQYLNVYEKGALIGMCVDIIIREKSNGQRGILDLMQRLSKEYGINKAFDDADLFDKITMLTYPEVGDFLKTYVSGDKPIPYAAYFAKMGVTDYEFTDTAKSELKEAWLKK</sequence>
<evidence type="ECO:0000259" key="2">
    <source>
        <dbReference type="Pfam" id="PF05299"/>
    </source>
</evidence>
<dbReference type="InterPro" id="IPR040756">
    <property type="entry name" value="Peptidase_M61_N"/>
</dbReference>
<dbReference type="KEGG" id="fmg:HYN48_06850"/>
<dbReference type="Proteomes" id="UP000244193">
    <property type="component" value="Chromosome"/>
</dbReference>
<dbReference type="Pfam" id="PF17899">
    <property type="entry name" value="Peptidase_M61_N"/>
    <property type="match status" value="1"/>
</dbReference>
<feature type="chain" id="PRO_5015479088" evidence="1">
    <location>
        <begin position="22"/>
        <end position="519"/>
    </location>
</feature>
<keyword evidence="5" id="KW-1185">Reference proteome</keyword>
<dbReference type="EMBL" id="CP028811">
    <property type="protein sequence ID" value="AWA29816.1"/>
    <property type="molecule type" value="Genomic_DNA"/>
</dbReference>
<name>A0A2S0RDR5_9FLAO</name>
<dbReference type="Gene3D" id="2.60.40.3650">
    <property type="match status" value="1"/>
</dbReference>
<evidence type="ECO:0000313" key="4">
    <source>
        <dbReference type="EMBL" id="AWA29816.1"/>
    </source>
</evidence>
<evidence type="ECO:0000256" key="1">
    <source>
        <dbReference type="SAM" id="SignalP"/>
    </source>
</evidence>
<proteinExistence type="predicted"/>